<name>A0ACC1BMH0_9ROSI</name>
<dbReference type="Proteomes" id="UP001164250">
    <property type="component" value="Chromosome 4"/>
</dbReference>
<proteinExistence type="predicted"/>
<accession>A0ACC1BMH0</accession>
<gene>
    <name evidence="1" type="ORF">Patl1_20880</name>
</gene>
<evidence type="ECO:0000313" key="1">
    <source>
        <dbReference type="EMBL" id="KAJ0100057.1"/>
    </source>
</evidence>
<dbReference type="EMBL" id="CM047900">
    <property type="protein sequence ID" value="KAJ0100057.1"/>
    <property type="molecule type" value="Genomic_DNA"/>
</dbReference>
<comment type="caution">
    <text evidence="1">The sequence shown here is derived from an EMBL/GenBank/DDBJ whole genome shotgun (WGS) entry which is preliminary data.</text>
</comment>
<protein>
    <submittedName>
        <fullName evidence="1">Uncharacterized protein</fullName>
    </submittedName>
</protein>
<keyword evidence="2" id="KW-1185">Reference proteome</keyword>
<sequence length="52" mass="5895">MSPCQSGGLIVCLKNMACQSLEMLNTRECLPWELSCGLTRLVIFMCNHKVEY</sequence>
<reference evidence="2" key="1">
    <citation type="journal article" date="2023" name="G3 (Bethesda)">
        <title>Genome assembly and association tests identify interacting loci associated with vigor, precocity, and sex in interspecific pistachio rootstocks.</title>
        <authorList>
            <person name="Palmer W."/>
            <person name="Jacygrad E."/>
            <person name="Sagayaradj S."/>
            <person name="Cavanaugh K."/>
            <person name="Han R."/>
            <person name="Bertier L."/>
            <person name="Beede B."/>
            <person name="Kafkas S."/>
            <person name="Golino D."/>
            <person name="Preece J."/>
            <person name="Michelmore R."/>
        </authorList>
    </citation>
    <scope>NUCLEOTIDE SEQUENCE [LARGE SCALE GENOMIC DNA]</scope>
</reference>
<organism evidence="1 2">
    <name type="scientific">Pistacia atlantica</name>
    <dbReference type="NCBI Taxonomy" id="434234"/>
    <lineage>
        <taxon>Eukaryota</taxon>
        <taxon>Viridiplantae</taxon>
        <taxon>Streptophyta</taxon>
        <taxon>Embryophyta</taxon>
        <taxon>Tracheophyta</taxon>
        <taxon>Spermatophyta</taxon>
        <taxon>Magnoliopsida</taxon>
        <taxon>eudicotyledons</taxon>
        <taxon>Gunneridae</taxon>
        <taxon>Pentapetalae</taxon>
        <taxon>rosids</taxon>
        <taxon>malvids</taxon>
        <taxon>Sapindales</taxon>
        <taxon>Anacardiaceae</taxon>
        <taxon>Pistacia</taxon>
    </lineage>
</organism>
<evidence type="ECO:0000313" key="2">
    <source>
        <dbReference type="Proteomes" id="UP001164250"/>
    </source>
</evidence>